<dbReference type="GO" id="GO:0051536">
    <property type="term" value="F:iron-sulfur cluster binding"/>
    <property type="evidence" value="ECO:0007669"/>
    <property type="project" value="InterPro"/>
</dbReference>
<protein>
    <recommendedName>
        <fullName evidence="1">4Fe-4S ferredoxin-type domain-containing protein</fullName>
    </recommendedName>
</protein>
<feature type="domain" description="4Fe-4S ferredoxin-type" evidence="1">
    <location>
        <begin position="343"/>
        <end position="372"/>
    </location>
</feature>
<gene>
    <name evidence="2" type="ORF">SDC9_111526</name>
</gene>
<dbReference type="CDD" id="cd19096">
    <property type="entry name" value="AKR_Fe-S_oxidoreductase"/>
    <property type="match status" value="1"/>
</dbReference>
<accession>A0A645BGP9</accession>
<organism evidence="2">
    <name type="scientific">bioreactor metagenome</name>
    <dbReference type="NCBI Taxonomy" id="1076179"/>
    <lineage>
        <taxon>unclassified sequences</taxon>
        <taxon>metagenomes</taxon>
        <taxon>ecological metagenomes</taxon>
    </lineage>
</organism>
<dbReference type="PANTHER" id="PTHR43312">
    <property type="entry name" value="D-THREO-ALDOSE 1-DEHYDROGENASE"/>
    <property type="match status" value="1"/>
</dbReference>
<dbReference type="Pfam" id="PF13187">
    <property type="entry name" value="Fer4_9"/>
    <property type="match status" value="1"/>
</dbReference>
<dbReference type="PANTHER" id="PTHR43312:SF2">
    <property type="entry name" value="OXIDOREDUCTASE"/>
    <property type="match status" value="1"/>
</dbReference>
<dbReference type="AlphaFoldDB" id="A0A645BGP9"/>
<dbReference type="InterPro" id="IPR023210">
    <property type="entry name" value="NADP_OxRdtase_dom"/>
</dbReference>
<reference evidence="2" key="1">
    <citation type="submission" date="2019-08" db="EMBL/GenBank/DDBJ databases">
        <authorList>
            <person name="Kucharzyk K."/>
            <person name="Murdoch R.W."/>
            <person name="Higgins S."/>
            <person name="Loffler F."/>
        </authorList>
    </citation>
    <scope>NUCLEOTIDE SEQUENCE</scope>
</reference>
<dbReference type="Gene3D" id="1.10.1060.10">
    <property type="entry name" value="Alpha-helical ferredoxin"/>
    <property type="match status" value="1"/>
</dbReference>
<dbReference type="EMBL" id="VSSQ01020065">
    <property type="protein sequence ID" value="MPM64639.1"/>
    <property type="molecule type" value="Genomic_DNA"/>
</dbReference>
<dbReference type="InterPro" id="IPR036812">
    <property type="entry name" value="NAD(P)_OxRdtase_dom_sf"/>
</dbReference>
<proteinExistence type="predicted"/>
<dbReference type="InterPro" id="IPR053135">
    <property type="entry name" value="AKR2_Oxidoreductase"/>
</dbReference>
<dbReference type="Gene3D" id="3.20.20.100">
    <property type="entry name" value="NADP-dependent oxidoreductase domain"/>
    <property type="match status" value="1"/>
</dbReference>
<dbReference type="SUPFAM" id="SSF46548">
    <property type="entry name" value="alpha-helical ferredoxin"/>
    <property type="match status" value="1"/>
</dbReference>
<name>A0A645BGP9_9ZZZZ</name>
<evidence type="ECO:0000259" key="1">
    <source>
        <dbReference type="PROSITE" id="PS51379"/>
    </source>
</evidence>
<dbReference type="Pfam" id="PF00248">
    <property type="entry name" value="Aldo_ket_red"/>
    <property type="match status" value="1"/>
</dbReference>
<dbReference type="PROSITE" id="PS00198">
    <property type="entry name" value="4FE4S_FER_1"/>
    <property type="match status" value="1"/>
</dbReference>
<dbReference type="InterPro" id="IPR017896">
    <property type="entry name" value="4Fe4S_Fe-S-bd"/>
</dbReference>
<comment type="caution">
    <text evidence="2">The sequence shown here is derived from an EMBL/GenBank/DDBJ whole genome shotgun (WGS) entry which is preliminary data.</text>
</comment>
<dbReference type="InterPro" id="IPR017900">
    <property type="entry name" value="4Fe4S_Fe_S_CS"/>
</dbReference>
<evidence type="ECO:0000313" key="2">
    <source>
        <dbReference type="EMBL" id="MPM64639.1"/>
    </source>
</evidence>
<sequence>MQYRHFGKIDFKPSLLGFGTMRLPILHGDNKQINEPEAIRMIRQAIDQGVNYVDTAYGYHGGQSELVTGKALLDGYREKVMLATKNPTYLLKSADHWDELLEEQLQKLQVPCIDFYLQHTLDKELWSVAKEHKVWERAEAAKKAGKIKYYGFSFHDDYEVFEDILNSYDWDFCQIQLNYLDTEHQAGLKGLQAAAAKGLGVIIMEPLQGGRLANLPEDIRDMLTKAAVQRTPVEWALRFLADRPEVSTVLSGMSTMEHVKDNLRICSAHDMQPGCMTEQEKQLLQEVSDFWHSKINIGCTACGYCMPCPSGVDIPGVFAAWNVHASATPGSVQRARKMYRELVEKQDDASFCVECGACETVCPQHLPIIESLKRARSVLE</sequence>
<dbReference type="PROSITE" id="PS51379">
    <property type="entry name" value="4FE4S_FER_2"/>
    <property type="match status" value="1"/>
</dbReference>
<dbReference type="InterPro" id="IPR009051">
    <property type="entry name" value="Helical_ferredxn"/>
</dbReference>
<dbReference type="SUPFAM" id="SSF51430">
    <property type="entry name" value="NAD(P)-linked oxidoreductase"/>
    <property type="match status" value="1"/>
</dbReference>